<dbReference type="AlphaFoldDB" id="A0A1A9A5Y1"/>
<reference evidence="4" key="3">
    <citation type="submission" date="2016-05" db="EMBL/GenBank/DDBJ databases">
        <authorList>
            <person name="Naeem R."/>
        </authorList>
    </citation>
    <scope>NUCLEOTIDE SEQUENCE [LARGE SCALE GENOMIC DNA]</scope>
</reference>
<evidence type="ECO:0000313" key="3">
    <source>
        <dbReference type="Proteomes" id="UP000078550"/>
    </source>
</evidence>
<protein>
    <submittedName>
        <fullName evidence="1">PIR Superfamily Protein</fullName>
    </submittedName>
</protein>
<evidence type="ECO:0000313" key="2">
    <source>
        <dbReference type="EMBL" id="SBT54060.1"/>
    </source>
</evidence>
<evidence type="ECO:0000313" key="4">
    <source>
        <dbReference type="Proteomes" id="UP000078555"/>
    </source>
</evidence>
<dbReference type="Pfam" id="PF05795">
    <property type="entry name" value="Plasmodium_Vir"/>
    <property type="match status" value="2"/>
</dbReference>
<dbReference type="Proteomes" id="UP000078555">
    <property type="component" value="Unassembled WGS sequence"/>
</dbReference>
<dbReference type="Proteomes" id="UP000078550">
    <property type="component" value="Unassembled WGS sequence"/>
</dbReference>
<reference evidence="1" key="1">
    <citation type="submission" date="2016-05" db="EMBL/GenBank/DDBJ databases">
        <authorList>
            <person name="Lavstsen T."/>
            <person name="Jespersen J.S."/>
        </authorList>
    </citation>
    <scope>NUCLEOTIDE SEQUENCE [LARGE SCALE GENOMIC DNA]</scope>
</reference>
<keyword evidence="4" id="KW-1185">Reference proteome</keyword>
<dbReference type="EMBL" id="FLRD01000470">
    <property type="protein sequence ID" value="SBT54060.1"/>
    <property type="molecule type" value="Genomic_DNA"/>
</dbReference>
<dbReference type="EMBL" id="FLRE01000231">
    <property type="protein sequence ID" value="SBT51505.1"/>
    <property type="molecule type" value="Genomic_DNA"/>
</dbReference>
<evidence type="ECO:0000313" key="1">
    <source>
        <dbReference type="EMBL" id="SBT51505.1"/>
    </source>
</evidence>
<dbReference type="InterPro" id="IPR008780">
    <property type="entry name" value="Plasmodium_Vir"/>
</dbReference>
<proteinExistence type="predicted"/>
<organism evidence="1 3">
    <name type="scientific">Plasmodium ovale wallikeri</name>
    <dbReference type="NCBI Taxonomy" id="864142"/>
    <lineage>
        <taxon>Eukaryota</taxon>
        <taxon>Sar</taxon>
        <taxon>Alveolata</taxon>
        <taxon>Apicomplexa</taxon>
        <taxon>Aconoidasida</taxon>
        <taxon>Haemosporida</taxon>
        <taxon>Plasmodiidae</taxon>
        <taxon>Plasmodium</taxon>
        <taxon>Plasmodium (Plasmodium)</taxon>
    </lineage>
</organism>
<accession>A0A1A9A5Y1</accession>
<gene>
    <name evidence="2" type="ORF">POVWA1_065560</name>
    <name evidence="1" type="ORF">POVWA2_062230</name>
</gene>
<sequence length="344" mass="40061">MEDDNMSCFYNDEEENYEFLNYADIYVPFANSAENHDITSSTNSFCNFSERDFAENTIELNNICKKLKHLIELLFNKTIEDIPNDSYHSEYINFWLNNHLKKSSSNSTCAKNFFQTVISKDNANTKLREIKTKIRDIKHSELSNMNILNILYEKYHDINIMLKTSTPLESTFLQYADTCVQKYMEGKRRCTDEGTKFCKALRNFRDKYEKINLCSYDLKGWGKKSLPQLTSDSKVQVEDCETSKKLENGDDTHGSYQYSMEIQSNPDTNVHSSLISASSVVGICLVSFVLYKFTSFGPWLKLKITGKNRMQHNLDDENDQLLHRTEYDYMNSHGIEYNVAYNSL</sequence>
<name>A0A1A9A5Y1_PLAOA</name>
<reference evidence="3" key="2">
    <citation type="submission" date="2016-05" db="EMBL/GenBank/DDBJ databases">
        <authorList>
            <person name="Naeem Raeece"/>
        </authorList>
    </citation>
    <scope>NUCLEOTIDE SEQUENCE [LARGE SCALE GENOMIC DNA]</scope>
</reference>